<sequence>MTQDEAQQNYYSELAGEQTLPTTTTTTAYQLHDQNDAGPAAPAAALQTLDPDAVAAGEASKSDTTSPSESRASIPTACLPCRSKHLKCDGSHPCTRCTRSGSECLYVASRRGYKGPRRAAPTASSTSHNPNKRQAVSPAETGSDAPLPGMNPDTTPGGSAGGICPFTGRSISSSVAKSRSSVSVSSPGSSSSASGHPSTDGSSLMVSPDRALVPNNYLATVHPTAVLPQPTSLAERCIDSFYRHFHAAHPFVLPRRHLLQMSASDSLEPLLAAIRWVGSLFIDVSSSRASLYDEAHQRVRDPATPRDGFLVQALMVLIVGLDGSCRNEEARHLLEDVERLAIEIALNTRPFAVMYGRGMPVLEESWRRTWWDLFVIDGMIAGVHRVTNFALFDFPADVGLPCEERDYLSGNIPSTIYYLEDLEDHDFQPDPPPSFSSFAYRIANAQTMGKVMRSPIVSAQDENLTRIDALLTNWELHLPPSKRGTVLDATTGLVDEMLFQAHMMYHAITVLLHQPHSQLDSSPAASVNSCAPHRDVAHGMPFNTHTHRTLAAAAAITLLVTTPGPVASHTHFFTCVLTLSSIVHLSRWALSSVQYDDDDLRQHIRLCTGALSHLSRVWPAAERARGQVRGVAREIYQAKKAVQGNSDYWFGVTRDQMMRSIGADDTIIQEIEAEDGGRKQLEPN</sequence>
<evidence type="ECO:0000313" key="1">
    <source>
        <dbReference type="EMBL" id="KAI9897146.1"/>
    </source>
</evidence>
<evidence type="ECO:0000313" key="2">
    <source>
        <dbReference type="Proteomes" id="UP001163324"/>
    </source>
</evidence>
<keyword evidence="2" id="KW-1185">Reference proteome</keyword>
<dbReference type="EMBL" id="CM047947">
    <property type="protein sequence ID" value="KAI9897146.1"/>
    <property type="molecule type" value="Genomic_DNA"/>
</dbReference>
<name>A0ACC0USQ6_9HYPO</name>
<gene>
    <name evidence="1" type="ORF">N3K66_008168</name>
</gene>
<accession>A0ACC0USQ6</accession>
<comment type="caution">
    <text evidence="1">The sequence shown here is derived from an EMBL/GenBank/DDBJ whole genome shotgun (WGS) entry which is preliminary data.</text>
</comment>
<proteinExistence type="predicted"/>
<protein>
    <submittedName>
        <fullName evidence="1">Uncharacterized protein</fullName>
    </submittedName>
</protein>
<dbReference type="Proteomes" id="UP001163324">
    <property type="component" value="Chromosome 8"/>
</dbReference>
<reference evidence="1" key="1">
    <citation type="submission" date="2022-10" db="EMBL/GenBank/DDBJ databases">
        <title>Complete Genome of Trichothecium roseum strain YXFP-22015, a Plant Pathogen Isolated from Citrus.</title>
        <authorList>
            <person name="Wang Y."/>
            <person name="Zhu L."/>
        </authorList>
    </citation>
    <scope>NUCLEOTIDE SEQUENCE</scope>
    <source>
        <strain evidence="1">YXFP-22015</strain>
    </source>
</reference>
<organism evidence="1 2">
    <name type="scientific">Trichothecium roseum</name>
    <dbReference type="NCBI Taxonomy" id="47278"/>
    <lineage>
        <taxon>Eukaryota</taxon>
        <taxon>Fungi</taxon>
        <taxon>Dikarya</taxon>
        <taxon>Ascomycota</taxon>
        <taxon>Pezizomycotina</taxon>
        <taxon>Sordariomycetes</taxon>
        <taxon>Hypocreomycetidae</taxon>
        <taxon>Hypocreales</taxon>
        <taxon>Hypocreales incertae sedis</taxon>
        <taxon>Trichothecium</taxon>
    </lineage>
</organism>